<dbReference type="Proteomes" id="UP000326921">
    <property type="component" value="Chromosome"/>
</dbReference>
<dbReference type="InterPro" id="IPR023996">
    <property type="entry name" value="TonB-dep_OMP_SusC/RagA"/>
</dbReference>
<name>A0A5Q0QI86_9SPHI</name>
<evidence type="ECO:0000256" key="3">
    <source>
        <dbReference type="ARBA" id="ARBA00022452"/>
    </source>
</evidence>
<proteinExistence type="inferred from homology"/>
<evidence type="ECO:0000256" key="2">
    <source>
        <dbReference type="ARBA" id="ARBA00022448"/>
    </source>
</evidence>
<evidence type="ECO:0000313" key="8">
    <source>
        <dbReference type="EMBL" id="QGA27908.1"/>
    </source>
</evidence>
<dbReference type="Pfam" id="PF13715">
    <property type="entry name" value="CarbopepD_reg_2"/>
    <property type="match status" value="1"/>
</dbReference>
<organism evidence="8 9">
    <name type="scientific">Sphingobacterium zhuxiongii</name>
    <dbReference type="NCBI Taxonomy" id="2662364"/>
    <lineage>
        <taxon>Bacteria</taxon>
        <taxon>Pseudomonadati</taxon>
        <taxon>Bacteroidota</taxon>
        <taxon>Sphingobacteriia</taxon>
        <taxon>Sphingobacteriales</taxon>
        <taxon>Sphingobacteriaceae</taxon>
        <taxon>Sphingobacterium</taxon>
    </lineage>
</organism>
<dbReference type="EMBL" id="CP045652">
    <property type="protein sequence ID" value="QGA27908.1"/>
    <property type="molecule type" value="Genomic_DNA"/>
</dbReference>
<evidence type="ECO:0000256" key="5">
    <source>
        <dbReference type="ARBA" id="ARBA00023136"/>
    </source>
</evidence>
<keyword evidence="5 7" id="KW-0472">Membrane</keyword>
<comment type="subcellular location">
    <subcellularLocation>
        <location evidence="1 7">Cell outer membrane</location>
        <topology evidence="1 7">Multi-pass membrane protein</topology>
    </subcellularLocation>
</comment>
<dbReference type="Gene3D" id="2.40.170.20">
    <property type="entry name" value="TonB-dependent receptor, beta-barrel domain"/>
    <property type="match status" value="1"/>
</dbReference>
<dbReference type="KEGG" id="sphe:GFH32_16945"/>
<dbReference type="GO" id="GO:0009279">
    <property type="term" value="C:cell outer membrane"/>
    <property type="evidence" value="ECO:0007669"/>
    <property type="project" value="UniProtKB-SubCell"/>
</dbReference>
<dbReference type="InterPro" id="IPR039426">
    <property type="entry name" value="TonB-dep_rcpt-like"/>
</dbReference>
<evidence type="ECO:0000256" key="1">
    <source>
        <dbReference type="ARBA" id="ARBA00004571"/>
    </source>
</evidence>
<keyword evidence="3 7" id="KW-1134">Transmembrane beta strand</keyword>
<keyword evidence="2 7" id="KW-0813">Transport</keyword>
<evidence type="ECO:0000256" key="6">
    <source>
        <dbReference type="ARBA" id="ARBA00023237"/>
    </source>
</evidence>
<keyword evidence="9" id="KW-1185">Reference proteome</keyword>
<comment type="similarity">
    <text evidence="7">Belongs to the TonB-dependent receptor family.</text>
</comment>
<sequence length="1120" mass="127180">MIRGNIISLKYRVRKAMSCKAVYCVVVFCLFLSMPCVAQRISLDVKNKSLVDIFDRIQQQVKIDMLGDLNLLRNANKFDFRVHNMELSNVLLRLSDKSEIDMFVDGKIVIIRKLTAERKREISDRVKASVKKSKLSGQIFNHLGEPLSGVSIRNISENRNVAASDQYGRFEIEYVDDPELSFSMLGYQSSHLKINGQKSLRIELQQLSFALDSLDINTGYSQRKMSSFTGAASIISQNELRNFNSNNTLKIIEAIEPAFKIQDDIFNGGNPNQIPQITVRGINNVGNYVVNSPLIILDGFEVTLERLYDLDINRIERIVLLKDVSSMVLYGSRGGNGVLLVETKKPKPGDIKISLDYRLSLTGADLSDYNLMNASEKLEFESFAGKYRHKAALGESLNQQNINQTKLDNLYSQRLANVLEGVDTYWLKQPLQQEISNSASLRLEGGNQKFVYGISGNMSRLNAVMKGSRRDRSGAQLNLVYRPFTGLEIWSSSNYEYRTGYESPFGNFQDYALMNPYQRLLDNRGSLIASYPDETLSALKYNPLSNALLPYKDEIKRQLYSQSVFISYKINENFSLKSNINYERLWDGAEKFISPLNTQYVDKDNSNKGLYRYSTSNGNYITANVNLGYNRRIAAHSFQVNLVSEARSADALERGRNMIGLSHDQELPSDMQSITAMSSTPFSMANKNRLVSGIVTGAYSFQNAYFMDFSYRMDGSSKFGQNNPYGQFWSLGTAYNLKSKLLSNMEWITDMLLFVNTGVAGTDAFLNNMTTSSYLNAEQRQYLLEIGYLYNNQGNPNLKWPKISSTSLGTRTSLLQDRLRLSFFLYSKNTNRMVSLITTAPSIGIPGNGYYENIGKVKNAGFESEMYLRFYESQDKTISTEFSLTAVRNRGKLLQLSEELKNMNVTNMTLDRFGNYNQTELYQVGESLLNLKGVQSLGIDPATGKEYFLSKTNRITDQWRTDDIVVIGNKEAIVFGTMHLSMNYKALSLQAYLYYSLGGQVYNYTSATRVENQDPWLNTDLRALQSRWIAPGDVTKFKNIGDADPSYLSSRFVEKESYIRLSSILFNYDVPLRLIERYRLKGLRLQMAANDLLLSSTVNMERGLNYPMSRSFNFGLLTQF</sequence>
<keyword evidence="6 7" id="KW-0998">Cell outer membrane</keyword>
<dbReference type="InterPro" id="IPR036942">
    <property type="entry name" value="Beta-barrel_TonB_sf"/>
</dbReference>
<reference evidence="8 9" key="1">
    <citation type="submission" date="2019-10" db="EMBL/GenBank/DDBJ databases">
        <authorList>
            <person name="Dong K."/>
        </authorList>
    </citation>
    <scope>NUCLEOTIDE SEQUENCE [LARGE SCALE GENOMIC DNA]</scope>
    <source>
        <strain evidence="9">dk4302</strain>
    </source>
</reference>
<dbReference type="AlphaFoldDB" id="A0A5Q0QI86"/>
<dbReference type="NCBIfam" id="TIGR04056">
    <property type="entry name" value="OMP_RagA_SusC"/>
    <property type="match status" value="1"/>
</dbReference>
<keyword evidence="4 7" id="KW-0812">Transmembrane</keyword>
<dbReference type="SUPFAM" id="SSF56935">
    <property type="entry name" value="Porins"/>
    <property type="match status" value="1"/>
</dbReference>
<evidence type="ECO:0000256" key="4">
    <source>
        <dbReference type="ARBA" id="ARBA00022692"/>
    </source>
</evidence>
<dbReference type="PROSITE" id="PS52016">
    <property type="entry name" value="TONB_DEPENDENT_REC_3"/>
    <property type="match status" value="1"/>
</dbReference>
<evidence type="ECO:0000313" key="9">
    <source>
        <dbReference type="Proteomes" id="UP000326921"/>
    </source>
</evidence>
<gene>
    <name evidence="8" type="ORF">GFH32_16945</name>
</gene>
<dbReference type="InterPro" id="IPR037066">
    <property type="entry name" value="Plug_dom_sf"/>
</dbReference>
<accession>A0A5Q0QI86</accession>
<dbReference type="Gene3D" id="2.170.130.10">
    <property type="entry name" value="TonB-dependent receptor, plug domain"/>
    <property type="match status" value="1"/>
</dbReference>
<evidence type="ECO:0000256" key="7">
    <source>
        <dbReference type="PROSITE-ProRule" id="PRU01360"/>
    </source>
</evidence>
<protein>
    <submittedName>
        <fullName evidence="8">SusC/RagA family TonB-linked outer membrane protein</fullName>
    </submittedName>
</protein>